<sequence>MQLSKLQKTNYNLLYMNLHHLYGKKKNRIKKSKNKPALFRTSAGLNKLKAKNYFYIRSSIRFLPLI</sequence>
<proteinExistence type="predicted"/>
<dbReference type="Proteomes" id="UP000298340">
    <property type="component" value="Unassembled WGS sequence"/>
</dbReference>
<accession>A0A4Y7UCR7</accession>
<gene>
    <name evidence="1" type="ORF">D0809_10230</name>
</gene>
<dbReference type="EMBL" id="QWDN01000003">
    <property type="protein sequence ID" value="TEB44134.1"/>
    <property type="molecule type" value="Genomic_DNA"/>
</dbReference>
<name>A0A4Y7UCR7_9FLAO</name>
<evidence type="ECO:0000313" key="2">
    <source>
        <dbReference type="Proteomes" id="UP000298340"/>
    </source>
</evidence>
<reference evidence="1 2" key="1">
    <citation type="journal article" date="2018" name="Syst. Appl. Microbiol.">
        <title>Flavobacterium circumlabens sp. nov. and Flavobacterium cupreum sp. nov., two psychrotrophic species isolated from Antarctic environmental samples.</title>
        <authorList>
            <person name="Kralova S."/>
            <person name="Busse H.J."/>
            <person name="Svec P."/>
            <person name="Maslanova I."/>
            <person name="Stankova E."/>
            <person name="Bartak M."/>
            <person name="Sedlacek I."/>
        </authorList>
    </citation>
    <scope>NUCLEOTIDE SEQUENCE [LARGE SCALE GENOMIC DNA]</scope>
    <source>
        <strain evidence="1 2">CCM 8828</strain>
    </source>
</reference>
<evidence type="ECO:0000313" key="1">
    <source>
        <dbReference type="EMBL" id="TEB44134.1"/>
    </source>
</evidence>
<organism evidence="1 2">
    <name type="scientific">Flavobacterium circumlabens</name>
    <dbReference type="NCBI Taxonomy" id="2133765"/>
    <lineage>
        <taxon>Bacteria</taxon>
        <taxon>Pseudomonadati</taxon>
        <taxon>Bacteroidota</taxon>
        <taxon>Flavobacteriia</taxon>
        <taxon>Flavobacteriales</taxon>
        <taxon>Flavobacteriaceae</taxon>
        <taxon>Flavobacterium</taxon>
    </lineage>
</organism>
<protein>
    <submittedName>
        <fullName evidence="1">Uncharacterized protein</fullName>
    </submittedName>
</protein>
<dbReference type="AlphaFoldDB" id="A0A4Y7UCR7"/>
<comment type="caution">
    <text evidence="1">The sequence shown here is derived from an EMBL/GenBank/DDBJ whole genome shotgun (WGS) entry which is preliminary data.</text>
</comment>